<evidence type="ECO:0000313" key="1">
    <source>
        <dbReference type="EMBL" id="NWF46923.1"/>
    </source>
</evidence>
<proteinExistence type="predicted"/>
<dbReference type="AlphaFoldDB" id="A0A7Y8GZQ7"/>
<keyword evidence="2" id="KW-1185">Reference proteome</keyword>
<dbReference type="RefSeq" id="WP_177136832.1">
    <property type="nucleotide sequence ID" value="NZ_VYGV01000016.1"/>
</dbReference>
<sequence>MVKIAHLLDLAWADFALDNPVAVARAVVALREHLATLPEDGHLHGPTADLVDALESNPATAHAAWEGWMAAESSKVRRKLSDTQAARRTLKKKPTIEDIQKTMYGLTYGSATKEKVAARLCAVMEIKVSVSTLDRVLHDAGTSWAKIKTSHPGKR</sequence>
<gene>
    <name evidence="1" type="ORF">F3K02_16930</name>
</gene>
<name>A0A7Y8GZQ7_9BURK</name>
<dbReference type="EMBL" id="VYGV01000016">
    <property type="protein sequence ID" value="NWF46923.1"/>
    <property type="molecule type" value="Genomic_DNA"/>
</dbReference>
<evidence type="ECO:0000313" key="2">
    <source>
        <dbReference type="Proteomes" id="UP000545507"/>
    </source>
</evidence>
<dbReference type="Proteomes" id="UP000545507">
    <property type="component" value="Unassembled WGS sequence"/>
</dbReference>
<protein>
    <submittedName>
        <fullName evidence="1">Uncharacterized protein</fullName>
    </submittedName>
</protein>
<comment type="caution">
    <text evidence="1">The sequence shown here is derived from an EMBL/GenBank/DDBJ whole genome shotgun (WGS) entry which is preliminary data.</text>
</comment>
<organism evidence="1 2">
    <name type="scientific">Hydrogenophaga aromaticivorans</name>
    <dbReference type="NCBI Taxonomy" id="2610898"/>
    <lineage>
        <taxon>Bacteria</taxon>
        <taxon>Pseudomonadati</taxon>
        <taxon>Pseudomonadota</taxon>
        <taxon>Betaproteobacteria</taxon>
        <taxon>Burkholderiales</taxon>
        <taxon>Comamonadaceae</taxon>
        <taxon>Hydrogenophaga</taxon>
    </lineage>
</organism>
<accession>A0A7Y8GZQ7</accession>
<reference evidence="1 2" key="1">
    <citation type="submission" date="2019-09" db="EMBL/GenBank/DDBJ databases">
        <title>Hydrogenophaga aromatica sp. nov., isolated from a para-xylene-degrading enrichment culture.</title>
        <authorList>
            <person name="Tancsics A."/>
            <person name="Banerjee S."/>
        </authorList>
    </citation>
    <scope>NUCLEOTIDE SEQUENCE [LARGE SCALE GENOMIC DNA]</scope>
    <source>
        <strain evidence="1 2">D2P1</strain>
    </source>
</reference>